<organism evidence="10 11">
    <name type="scientific">Paracoccus angustae</name>
    <dbReference type="NCBI Taxonomy" id="1671480"/>
    <lineage>
        <taxon>Bacteria</taxon>
        <taxon>Pseudomonadati</taxon>
        <taxon>Pseudomonadota</taxon>
        <taxon>Alphaproteobacteria</taxon>
        <taxon>Rhodobacterales</taxon>
        <taxon>Paracoccaceae</taxon>
        <taxon>Paracoccus</taxon>
    </lineage>
</organism>
<evidence type="ECO:0000256" key="7">
    <source>
        <dbReference type="RuleBase" id="RU000416"/>
    </source>
</evidence>
<accession>A0ABV7UAT0</accession>
<dbReference type="EMBL" id="JBHRXY010000094">
    <property type="protein sequence ID" value="MFC3632218.1"/>
    <property type="molecule type" value="Genomic_DNA"/>
</dbReference>
<evidence type="ECO:0000256" key="5">
    <source>
        <dbReference type="ARBA" id="ARBA00047422"/>
    </source>
</evidence>
<sequence length="441" mass="48337">MRPVAVDLFAGVGGMSLGFEQAGFDVLAAVEIDPVHAAAHEFNFPDCAVICSSVSEVTGDDIRAAAKLGDRKVDLVFGGPPCQGFSMIGKRQLDDPRNSLLKDFVRIARELDASYIVMENVKGLTVGKHRAMLDELVQLLDQAGYEVRLPWRVLDAADFAVPQHRERLFLMCAKKGMPVPAYPAAVCTPADEEPSDEIPVGPSCEDALGDLPDADRFASLKAGDSVKTKAWGEPSEYAEMMRCTGGRGWFCGYRREFDPMVLTSSAYTEHSDISRRRFSETQPGTVEPISRLFKLHPRGLSNTLRAGTDGARGAFTSPRPIHYESTRCVTVREMARLHGFPDWFRFNATKWHGARQIGNAVPPPLARAVGSAVMSAGSFERTKPEEVVDLGPVGLLTMDLTTASRHFGIEKPMSKRDRKSGSTKRKQVDIERLRIAALAAE</sequence>
<evidence type="ECO:0000256" key="2">
    <source>
        <dbReference type="ARBA" id="ARBA00022679"/>
    </source>
</evidence>
<gene>
    <name evidence="10" type="ORF">ACFOM8_22730</name>
</gene>
<evidence type="ECO:0000256" key="4">
    <source>
        <dbReference type="ARBA" id="ARBA00022747"/>
    </source>
</evidence>
<evidence type="ECO:0000313" key="10">
    <source>
        <dbReference type="EMBL" id="MFC3632218.1"/>
    </source>
</evidence>
<evidence type="ECO:0000256" key="3">
    <source>
        <dbReference type="ARBA" id="ARBA00022691"/>
    </source>
</evidence>
<dbReference type="PANTHER" id="PTHR10629">
    <property type="entry name" value="CYTOSINE-SPECIFIC METHYLTRANSFERASE"/>
    <property type="match status" value="1"/>
</dbReference>
<dbReference type="PRINTS" id="PR00105">
    <property type="entry name" value="C5METTRFRASE"/>
</dbReference>
<dbReference type="PROSITE" id="PS00095">
    <property type="entry name" value="C5_MTASE_2"/>
    <property type="match status" value="1"/>
</dbReference>
<dbReference type="InterPro" id="IPR031303">
    <property type="entry name" value="C5_meth_CS"/>
</dbReference>
<feature type="compositionally biased region" description="Basic residues" evidence="9">
    <location>
        <begin position="416"/>
        <end position="425"/>
    </location>
</feature>
<dbReference type="Gene3D" id="3.40.50.150">
    <property type="entry name" value="Vaccinia Virus protein VP39"/>
    <property type="match status" value="1"/>
</dbReference>
<comment type="caution">
    <text evidence="10">The sequence shown here is derived from an EMBL/GenBank/DDBJ whole genome shotgun (WGS) entry which is preliminary data.</text>
</comment>
<dbReference type="Gene3D" id="3.90.120.10">
    <property type="entry name" value="DNA Methylase, subunit A, domain 2"/>
    <property type="match status" value="1"/>
</dbReference>
<proteinExistence type="inferred from homology"/>
<evidence type="ECO:0000256" key="1">
    <source>
        <dbReference type="ARBA" id="ARBA00022603"/>
    </source>
</evidence>
<keyword evidence="11" id="KW-1185">Reference proteome</keyword>
<keyword evidence="4" id="KW-0680">Restriction system</keyword>
<name>A0ABV7UAT0_9RHOB</name>
<dbReference type="InterPro" id="IPR018117">
    <property type="entry name" value="C5_DNA_meth_AS"/>
</dbReference>
<dbReference type="RefSeq" id="WP_377764656.1">
    <property type="nucleotide sequence ID" value="NZ_JBHRXY010000094.1"/>
</dbReference>
<dbReference type="InterPro" id="IPR001525">
    <property type="entry name" value="C5_MeTfrase"/>
</dbReference>
<keyword evidence="3 6" id="KW-0949">S-adenosyl-L-methionine</keyword>
<dbReference type="SUPFAM" id="SSF53335">
    <property type="entry name" value="S-adenosyl-L-methionine-dependent methyltransferases"/>
    <property type="match status" value="1"/>
</dbReference>
<evidence type="ECO:0000313" key="11">
    <source>
        <dbReference type="Proteomes" id="UP001595539"/>
    </source>
</evidence>
<dbReference type="EC" id="2.1.1.37" evidence="8"/>
<reference evidence="11" key="1">
    <citation type="journal article" date="2019" name="Int. J. Syst. Evol. Microbiol.">
        <title>The Global Catalogue of Microorganisms (GCM) 10K type strain sequencing project: providing services to taxonomists for standard genome sequencing and annotation.</title>
        <authorList>
            <consortium name="The Broad Institute Genomics Platform"/>
            <consortium name="The Broad Institute Genome Sequencing Center for Infectious Disease"/>
            <person name="Wu L."/>
            <person name="Ma J."/>
        </authorList>
    </citation>
    <scope>NUCLEOTIDE SEQUENCE [LARGE SCALE GENOMIC DNA]</scope>
    <source>
        <strain evidence="11">KCTC 42473</strain>
    </source>
</reference>
<dbReference type="Pfam" id="PF00145">
    <property type="entry name" value="DNA_methylase"/>
    <property type="match status" value="1"/>
</dbReference>
<dbReference type="PROSITE" id="PS00094">
    <property type="entry name" value="C5_MTASE_1"/>
    <property type="match status" value="1"/>
</dbReference>
<keyword evidence="2 6" id="KW-0808">Transferase</keyword>
<comment type="similarity">
    <text evidence="6 7">Belongs to the class I-like SAM-binding methyltransferase superfamily. C5-methyltransferase family.</text>
</comment>
<keyword evidence="1 6" id="KW-0489">Methyltransferase</keyword>
<dbReference type="GO" id="GO:0032259">
    <property type="term" value="P:methylation"/>
    <property type="evidence" value="ECO:0007669"/>
    <property type="project" value="UniProtKB-KW"/>
</dbReference>
<dbReference type="Proteomes" id="UP001595539">
    <property type="component" value="Unassembled WGS sequence"/>
</dbReference>
<evidence type="ECO:0000256" key="9">
    <source>
        <dbReference type="SAM" id="MobiDB-lite"/>
    </source>
</evidence>
<dbReference type="PANTHER" id="PTHR10629:SF52">
    <property type="entry name" value="DNA (CYTOSINE-5)-METHYLTRANSFERASE 1"/>
    <property type="match status" value="1"/>
</dbReference>
<comment type="catalytic activity">
    <reaction evidence="5 8">
        <text>a 2'-deoxycytidine in DNA + S-adenosyl-L-methionine = a 5-methyl-2'-deoxycytidine in DNA + S-adenosyl-L-homocysteine + H(+)</text>
        <dbReference type="Rhea" id="RHEA:13681"/>
        <dbReference type="Rhea" id="RHEA-COMP:11369"/>
        <dbReference type="Rhea" id="RHEA-COMP:11370"/>
        <dbReference type="ChEBI" id="CHEBI:15378"/>
        <dbReference type="ChEBI" id="CHEBI:57856"/>
        <dbReference type="ChEBI" id="CHEBI:59789"/>
        <dbReference type="ChEBI" id="CHEBI:85452"/>
        <dbReference type="ChEBI" id="CHEBI:85454"/>
        <dbReference type="EC" id="2.1.1.37"/>
    </reaction>
</comment>
<feature type="region of interest" description="Disordered" evidence="9">
    <location>
        <begin position="409"/>
        <end position="428"/>
    </location>
</feature>
<feature type="active site" evidence="6">
    <location>
        <position position="82"/>
    </location>
</feature>
<dbReference type="InterPro" id="IPR050390">
    <property type="entry name" value="C5-Methyltransferase"/>
</dbReference>
<dbReference type="PROSITE" id="PS51679">
    <property type="entry name" value="SAM_MT_C5"/>
    <property type="match status" value="1"/>
</dbReference>
<dbReference type="NCBIfam" id="TIGR00675">
    <property type="entry name" value="dcm"/>
    <property type="match status" value="1"/>
</dbReference>
<dbReference type="InterPro" id="IPR029063">
    <property type="entry name" value="SAM-dependent_MTases_sf"/>
</dbReference>
<evidence type="ECO:0000256" key="6">
    <source>
        <dbReference type="PROSITE-ProRule" id="PRU01016"/>
    </source>
</evidence>
<protein>
    <recommendedName>
        <fullName evidence="8">Cytosine-specific methyltransferase</fullName>
        <ecNumber evidence="8">2.1.1.37</ecNumber>
    </recommendedName>
</protein>
<dbReference type="GO" id="GO:0003886">
    <property type="term" value="F:DNA (cytosine-5-)-methyltransferase activity"/>
    <property type="evidence" value="ECO:0007669"/>
    <property type="project" value="UniProtKB-EC"/>
</dbReference>
<evidence type="ECO:0000256" key="8">
    <source>
        <dbReference type="RuleBase" id="RU000417"/>
    </source>
</evidence>